<keyword evidence="3" id="KW-1185">Reference proteome</keyword>
<dbReference type="OrthoDB" id="1932876at2"/>
<sequence length="87" mass="9937">MKVVIYNNPVKSVISVNILSLIMYIYLIKQGNVVFILFLVLIGVVNRQIIDNGKNLNKKKKTIIYISFFLMLVIGLIYGYNQTINGL</sequence>
<reference evidence="2 3" key="1">
    <citation type="submission" date="2018-06" db="EMBL/GenBank/DDBJ databases">
        <authorList>
            <consortium name="Pathogen Informatics"/>
            <person name="Doyle S."/>
        </authorList>
    </citation>
    <scope>NUCLEOTIDE SEQUENCE [LARGE SCALE GENOMIC DNA]</scope>
    <source>
        <strain evidence="2 3">NCTC9836</strain>
    </source>
</reference>
<evidence type="ECO:0000313" key="3">
    <source>
        <dbReference type="Proteomes" id="UP000254664"/>
    </source>
</evidence>
<feature type="transmembrane region" description="Helical" evidence="1">
    <location>
        <begin position="62"/>
        <end position="80"/>
    </location>
</feature>
<organism evidence="2 3">
    <name type="scientific">Clostridium putrefaciens</name>
    <dbReference type="NCBI Taxonomy" id="99675"/>
    <lineage>
        <taxon>Bacteria</taxon>
        <taxon>Bacillati</taxon>
        <taxon>Bacillota</taxon>
        <taxon>Clostridia</taxon>
        <taxon>Eubacteriales</taxon>
        <taxon>Clostridiaceae</taxon>
        <taxon>Clostridium</taxon>
    </lineage>
</organism>
<keyword evidence="1" id="KW-0812">Transmembrane</keyword>
<dbReference type="EMBL" id="UFWZ01000001">
    <property type="protein sequence ID" value="SUY45404.1"/>
    <property type="molecule type" value="Genomic_DNA"/>
</dbReference>
<accession>A0A381J4E6</accession>
<dbReference type="Proteomes" id="UP000254664">
    <property type="component" value="Unassembled WGS sequence"/>
</dbReference>
<evidence type="ECO:0000256" key="1">
    <source>
        <dbReference type="SAM" id="Phobius"/>
    </source>
</evidence>
<dbReference type="AlphaFoldDB" id="A0A381J4E6"/>
<gene>
    <name evidence="2" type="ORF">NCTC9836_00262</name>
</gene>
<keyword evidence="1" id="KW-1133">Transmembrane helix</keyword>
<protein>
    <submittedName>
        <fullName evidence="2">Uncharacterized protein</fullName>
    </submittedName>
</protein>
<keyword evidence="1" id="KW-0472">Membrane</keyword>
<evidence type="ECO:0000313" key="2">
    <source>
        <dbReference type="EMBL" id="SUY45404.1"/>
    </source>
</evidence>
<name>A0A381J4E6_9CLOT</name>
<dbReference type="RefSeq" id="WP_115640120.1">
    <property type="nucleotide sequence ID" value="NZ_UFWZ01000001.1"/>
</dbReference>
<proteinExistence type="predicted"/>